<sequence length="72" mass="7732">MRSALYTLAGIAAVLGVAGFGVLLVEVMTWLFGPWGLFIKFLSLLALGGGYVGWSVYRMRLTTAARGLEPKP</sequence>
<gene>
    <name evidence="2" type="ORF">IGS68_19140</name>
</gene>
<evidence type="ECO:0000313" key="2">
    <source>
        <dbReference type="EMBL" id="QQP88160.1"/>
    </source>
</evidence>
<dbReference type="RefSeq" id="WP_201072683.1">
    <property type="nucleotide sequence ID" value="NZ_CP067420.1"/>
</dbReference>
<proteinExistence type="predicted"/>
<keyword evidence="1" id="KW-1133">Transmembrane helix</keyword>
<evidence type="ECO:0000256" key="1">
    <source>
        <dbReference type="SAM" id="Phobius"/>
    </source>
</evidence>
<reference evidence="2" key="1">
    <citation type="submission" date="2021-02" db="EMBL/GenBank/DDBJ databases">
        <title>Skermanella TT6 skin isolate.</title>
        <authorList>
            <person name="Lee K."/>
            <person name="Ganzorig M."/>
        </authorList>
    </citation>
    <scope>NUCLEOTIDE SEQUENCE</scope>
    <source>
        <strain evidence="2">TT6</strain>
    </source>
</reference>
<keyword evidence="3" id="KW-1185">Reference proteome</keyword>
<feature type="transmembrane region" description="Helical" evidence="1">
    <location>
        <begin position="35"/>
        <end position="57"/>
    </location>
</feature>
<keyword evidence="1" id="KW-0812">Transmembrane</keyword>
<accession>A0ABX7B1G0</accession>
<evidence type="ECO:0000313" key="3">
    <source>
        <dbReference type="Proteomes" id="UP000595197"/>
    </source>
</evidence>
<dbReference type="Proteomes" id="UP000595197">
    <property type="component" value="Chromosome"/>
</dbReference>
<name>A0ABX7B1G0_9PROT</name>
<keyword evidence="1" id="KW-0472">Membrane</keyword>
<protein>
    <submittedName>
        <fullName evidence="2">Uncharacterized protein</fullName>
    </submittedName>
</protein>
<dbReference type="EMBL" id="CP067420">
    <property type="protein sequence ID" value="QQP88160.1"/>
    <property type="molecule type" value="Genomic_DNA"/>
</dbReference>
<organism evidence="2 3">
    <name type="scientific">Skermanella cutis</name>
    <dbReference type="NCBI Taxonomy" id="2775420"/>
    <lineage>
        <taxon>Bacteria</taxon>
        <taxon>Pseudomonadati</taxon>
        <taxon>Pseudomonadota</taxon>
        <taxon>Alphaproteobacteria</taxon>
        <taxon>Rhodospirillales</taxon>
        <taxon>Azospirillaceae</taxon>
        <taxon>Skermanella</taxon>
    </lineage>
</organism>